<gene>
    <name evidence="1" type="ORF">TPA0598_02_07580</name>
</gene>
<evidence type="ECO:0000313" key="2">
    <source>
        <dbReference type="Proteomes" id="UP000048965"/>
    </source>
</evidence>
<accession>A0A0P4R4U5</accession>
<organism evidence="1 2">
    <name type="scientific">Streptomyces lydicamycinicus</name>
    <dbReference type="NCBI Taxonomy" id="1546107"/>
    <lineage>
        <taxon>Bacteria</taxon>
        <taxon>Bacillati</taxon>
        <taxon>Actinomycetota</taxon>
        <taxon>Actinomycetes</taxon>
        <taxon>Kitasatosporales</taxon>
        <taxon>Streptomycetaceae</taxon>
        <taxon>Streptomyces</taxon>
    </lineage>
</organism>
<name>A0A0P4R4U5_9ACTN</name>
<dbReference type="Proteomes" id="UP000048965">
    <property type="component" value="Unassembled WGS sequence"/>
</dbReference>
<comment type="caution">
    <text evidence="1">The sequence shown here is derived from an EMBL/GenBank/DDBJ whole genome shotgun (WGS) entry which is preliminary data.</text>
</comment>
<keyword evidence="2" id="KW-1185">Reference proteome</keyword>
<proteinExistence type="predicted"/>
<reference evidence="2" key="1">
    <citation type="submission" date="2014-09" db="EMBL/GenBank/DDBJ databases">
        <title>Whole genome shotgun sequence of Streptomyces sp. NBRC 110027.</title>
        <authorList>
            <person name="Komaki H."/>
            <person name="Ichikawa N."/>
            <person name="Katano-Makiyama Y."/>
            <person name="Hosoyama A."/>
            <person name="Hashimoto M."/>
            <person name="Uohara A."/>
            <person name="Kitahashi Y."/>
            <person name="Ohji S."/>
            <person name="Kimura A."/>
            <person name="Yamazoe A."/>
            <person name="Igarashi Y."/>
            <person name="Fujita N."/>
        </authorList>
    </citation>
    <scope>NUCLEOTIDE SEQUENCE [LARGE SCALE GENOMIC DNA]</scope>
    <source>
        <strain evidence="2">NBRC 110027</strain>
    </source>
</reference>
<protein>
    <submittedName>
        <fullName evidence="1">Uncharacterized protein</fullName>
    </submittedName>
</protein>
<dbReference type="AlphaFoldDB" id="A0A0P4R4U5"/>
<evidence type="ECO:0000313" key="1">
    <source>
        <dbReference type="EMBL" id="GAO07518.1"/>
    </source>
</evidence>
<dbReference type="EMBL" id="BBNO01000002">
    <property type="protein sequence ID" value="GAO07518.1"/>
    <property type="molecule type" value="Genomic_DNA"/>
</dbReference>
<sequence>MTEQRCDRCDLIIGAGCACPSEGVAPRIVGGQAPKQASRHGQLPHAIIVSPAGNAHLPGCNHLSDSEIAGPKFGWVAGLDPDAWSRISESQPLRATEGNTGRVATRRCLTCDTYA</sequence>
<reference evidence="1 2" key="2">
    <citation type="journal article" date="2015" name="Stand. Genomic Sci.">
        <title>Draft genome sequence of marine-derived Streptomyces sp. TP-A0598, a producer of anti-MRSA antibiotic lydicamycins.</title>
        <authorList>
            <person name="Komaki H."/>
            <person name="Ichikawa N."/>
            <person name="Hosoyama A."/>
            <person name="Fujita N."/>
            <person name="Igarashi Y."/>
        </authorList>
    </citation>
    <scope>NUCLEOTIDE SEQUENCE [LARGE SCALE GENOMIC DNA]</scope>
    <source>
        <strain evidence="1 2">NBRC 110027</strain>
    </source>
</reference>